<dbReference type="AlphaFoldDB" id="A0A2W4V062"/>
<sequence>MARPTQAHISKTISKGESPFFRDRTLKQTEYYMGAKLLEVGVNPNKGVIYRWKTVDKGSREEWTYSAYWGDSREKIEAEDATEAAGA</sequence>
<reference evidence="1 2" key="2">
    <citation type="submission" date="2018-06" db="EMBL/GenBank/DDBJ databases">
        <title>Metagenomic assembly of (sub)arctic Cyanobacteria and their associated microbiome from non-axenic cultures.</title>
        <authorList>
            <person name="Baurain D."/>
        </authorList>
    </citation>
    <scope>NUCLEOTIDE SEQUENCE [LARGE SCALE GENOMIC DNA]</scope>
    <source>
        <strain evidence="1">ULC129bin1</strain>
    </source>
</reference>
<evidence type="ECO:0000313" key="2">
    <source>
        <dbReference type="Proteomes" id="UP000249354"/>
    </source>
</evidence>
<comment type="caution">
    <text evidence="1">The sequence shown here is derived from an EMBL/GenBank/DDBJ whole genome shotgun (WGS) entry which is preliminary data.</text>
</comment>
<dbReference type="Proteomes" id="UP000249354">
    <property type="component" value="Unassembled WGS sequence"/>
</dbReference>
<evidence type="ECO:0000313" key="1">
    <source>
        <dbReference type="EMBL" id="PZO22539.1"/>
    </source>
</evidence>
<name>A0A2W4V062_9CYAN</name>
<organism evidence="1 2">
    <name type="scientific">Leptolyngbya foveolarum</name>
    <dbReference type="NCBI Taxonomy" id="47253"/>
    <lineage>
        <taxon>Bacteria</taxon>
        <taxon>Bacillati</taxon>
        <taxon>Cyanobacteriota</taxon>
        <taxon>Cyanophyceae</taxon>
        <taxon>Leptolyngbyales</taxon>
        <taxon>Leptolyngbyaceae</taxon>
        <taxon>Leptolyngbya group</taxon>
        <taxon>Leptolyngbya</taxon>
    </lineage>
</organism>
<accession>A0A2W4V062</accession>
<reference evidence="2" key="1">
    <citation type="submission" date="2018-04" db="EMBL/GenBank/DDBJ databases">
        <authorList>
            <person name="Cornet L."/>
        </authorList>
    </citation>
    <scope>NUCLEOTIDE SEQUENCE [LARGE SCALE GENOMIC DNA]</scope>
</reference>
<gene>
    <name evidence="1" type="ORF">DCF25_02760</name>
</gene>
<protein>
    <submittedName>
        <fullName evidence="1">Uncharacterized protein</fullName>
    </submittedName>
</protein>
<dbReference type="EMBL" id="QBMC01000009">
    <property type="protein sequence ID" value="PZO22539.1"/>
    <property type="molecule type" value="Genomic_DNA"/>
</dbReference>
<proteinExistence type="predicted"/>